<accession>A0A154L592</accession>
<dbReference type="AlphaFoldDB" id="A0A154L592"/>
<evidence type="ECO:0000313" key="3">
    <source>
        <dbReference type="EMBL" id="KZB64605.1"/>
    </source>
</evidence>
<dbReference type="InterPro" id="IPR000182">
    <property type="entry name" value="GNAT_dom"/>
</dbReference>
<name>A0A154L592_9PROT</name>
<dbReference type="Gene3D" id="3.40.630.30">
    <property type="match status" value="1"/>
</dbReference>
<gene>
    <name evidence="3" type="ORF">AUP42_01545</name>
</gene>
<feature type="domain" description="N-acetyltransferase" evidence="2">
    <location>
        <begin position="34"/>
        <end position="184"/>
    </location>
</feature>
<dbReference type="SUPFAM" id="SSF55729">
    <property type="entry name" value="Acyl-CoA N-acyltransferases (Nat)"/>
    <property type="match status" value="1"/>
</dbReference>
<dbReference type="EMBL" id="LPVY01000012">
    <property type="protein sequence ID" value="KZB64605.1"/>
    <property type="molecule type" value="Genomic_DNA"/>
</dbReference>
<sequence>MKMPGSLTLSQTDAAANKAAGKSDRKEEPGFFLERLQSPTAHDITAIGTLWQKSGLTGPGHDAGRDLATCLNSGRGSVILARSAKDATIIGTVMAGHDGESGWVHYLAVANDARGTGLGSGLLALAEDILAATGLAVNKVTVTDPAVRDFYRKLGYEIIETVPRTNAQTSEIGNDFVVMRKRLKS</sequence>
<feature type="region of interest" description="Disordered" evidence="1">
    <location>
        <begin position="1"/>
        <end position="28"/>
    </location>
</feature>
<dbReference type="Pfam" id="PF13508">
    <property type="entry name" value="Acetyltransf_7"/>
    <property type="match status" value="1"/>
</dbReference>
<protein>
    <recommendedName>
        <fullName evidence="2">N-acetyltransferase domain-containing protein</fullName>
    </recommendedName>
</protein>
<dbReference type="OrthoDB" id="7365228at2"/>
<dbReference type="CDD" id="cd04301">
    <property type="entry name" value="NAT_SF"/>
    <property type="match status" value="1"/>
</dbReference>
<reference evidence="3 4" key="1">
    <citation type="submission" date="2015-12" db="EMBL/GenBank/DDBJ databases">
        <title>Genome sequence of Thalassospira lucentensis MCCC 1A02072.</title>
        <authorList>
            <person name="Lu L."/>
            <person name="Lai Q."/>
            <person name="Shao Z."/>
            <person name="Qian P."/>
        </authorList>
    </citation>
    <scope>NUCLEOTIDE SEQUENCE [LARGE SCALE GENOMIC DNA]</scope>
    <source>
        <strain evidence="3 4">MCCC 1A02072</strain>
    </source>
</reference>
<evidence type="ECO:0000256" key="1">
    <source>
        <dbReference type="SAM" id="MobiDB-lite"/>
    </source>
</evidence>
<dbReference type="Proteomes" id="UP000076335">
    <property type="component" value="Unassembled WGS sequence"/>
</dbReference>
<dbReference type="GO" id="GO:0016747">
    <property type="term" value="F:acyltransferase activity, transferring groups other than amino-acyl groups"/>
    <property type="evidence" value="ECO:0007669"/>
    <property type="project" value="InterPro"/>
</dbReference>
<organism evidence="3 4">
    <name type="scientific">Thalassospira lucentensis</name>
    <dbReference type="NCBI Taxonomy" id="168935"/>
    <lineage>
        <taxon>Bacteria</taxon>
        <taxon>Pseudomonadati</taxon>
        <taxon>Pseudomonadota</taxon>
        <taxon>Alphaproteobacteria</taxon>
        <taxon>Rhodospirillales</taxon>
        <taxon>Thalassospiraceae</taxon>
        <taxon>Thalassospira</taxon>
    </lineage>
</organism>
<proteinExistence type="predicted"/>
<evidence type="ECO:0000259" key="2">
    <source>
        <dbReference type="PROSITE" id="PS51186"/>
    </source>
</evidence>
<evidence type="ECO:0000313" key="4">
    <source>
        <dbReference type="Proteomes" id="UP000076335"/>
    </source>
</evidence>
<dbReference type="PROSITE" id="PS51186">
    <property type="entry name" value="GNAT"/>
    <property type="match status" value="1"/>
</dbReference>
<dbReference type="InterPro" id="IPR016181">
    <property type="entry name" value="Acyl_CoA_acyltransferase"/>
</dbReference>
<comment type="caution">
    <text evidence="3">The sequence shown here is derived from an EMBL/GenBank/DDBJ whole genome shotgun (WGS) entry which is preliminary data.</text>
</comment>